<reference evidence="1 2" key="1">
    <citation type="journal article" date="2011" name="J. Bacteriol.">
        <title>Complete genome sequence of Polymorphum gilvum SL003B-26A1T, a crude oil-degrading bacterium from oil-polluted saline soil.</title>
        <authorList>
            <person name="Li S.G."/>
            <person name="Tang Y.Q."/>
            <person name="Nie Y."/>
            <person name="Cai M."/>
            <person name="Wu X.L."/>
        </authorList>
    </citation>
    <scope>NUCLEOTIDE SEQUENCE [LARGE SCALE GENOMIC DNA]</scope>
    <source>
        <strain evidence="2">LMG 25793 / CGMCC 1.9160 / SL003B-26A1</strain>
    </source>
</reference>
<protein>
    <recommendedName>
        <fullName evidence="3">DUF2285 domain-containing protein</fullName>
    </recommendedName>
</protein>
<sequence>MSDDPFLDEAPDCPELTPYDRKHMKLYFRLMDSATDGACWREAVSILFRLDADREPERARRIYDTHLARARWMSEQGYRLLVREGRPA</sequence>
<proteinExistence type="predicted"/>
<name>F2J193_POLGS</name>
<organism evidence="1 2">
    <name type="scientific">Polymorphum gilvum (strain LMG 25793 / CGMCC 1.9160 / SL003B-26A1)</name>
    <dbReference type="NCBI Taxonomy" id="991905"/>
    <lineage>
        <taxon>Bacteria</taxon>
        <taxon>Pseudomonadati</taxon>
        <taxon>Pseudomonadota</taxon>
        <taxon>Alphaproteobacteria</taxon>
        <taxon>Rhodobacterales</taxon>
        <taxon>Paracoccaceae</taxon>
        <taxon>Polymorphum</taxon>
    </lineage>
</organism>
<dbReference type="eggNOG" id="ENOG5032Z6E">
    <property type="taxonomic scope" value="Bacteria"/>
</dbReference>
<accession>F2J193</accession>
<dbReference type="KEGG" id="pgv:SL003B_0303"/>
<evidence type="ECO:0008006" key="3">
    <source>
        <dbReference type="Google" id="ProtNLM"/>
    </source>
</evidence>
<gene>
    <name evidence="1" type="ordered locus">SL003B_0303</name>
</gene>
<dbReference type="STRING" id="991905.SL003B_0303"/>
<dbReference type="AlphaFoldDB" id="F2J193"/>
<dbReference type="RefSeq" id="WP_013651062.1">
    <property type="nucleotide sequence ID" value="NC_015259.1"/>
</dbReference>
<dbReference type="HOGENOM" id="CLU_155900_0_0_5"/>
<dbReference type="OrthoDB" id="9811330at2"/>
<evidence type="ECO:0000313" key="2">
    <source>
        <dbReference type="Proteomes" id="UP000008130"/>
    </source>
</evidence>
<dbReference type="PATRIC" id="fig|991905.3.peg.306"/>
<keyword evidence="2" id="KW-1185">Reference proteome</keyword>
<evidence type="ECO:0000313" key="1">
    <source>
        <dbReference type="EMBL" id="ADZ68738.1"/>
    </source>
</evidence>
<dbReference type="EMBL" id="CP002568">
    <property type="protein sequence ID" value="ADZ68738.1"/>
    <property type="molecule type" value="Genomic_DNA"/>
</dbReference>
<dbReference type="Proteomes" id="UP000008130">
    <property type="component" value="Chromosome"/>
</dbReference>